<dbReference type="Proteomes" id="UP000242699">
    <property type="component" value="Unassembled WGS sequence"/>
</dbReference>
<organism evidence="1 2">
    <name type="scientific">Sulfobacillus benefaciens</name>
    <dbReference type="NCBI Taxonomy" id="453960"/>
    <lineage>
        <taxon>Bacteria</taxon>
        <taxon>Bacillati</taxon>
        <taxon>Bacillota</taxon>
        <taxon>Clostridia</taxon>
        <taxon>Eubacteriales</taxon>
        <taxon>Clostridiales Family XVII. Incertae Sedis</taxon>
        <taxon>Sulfobacillus</taxon>
    </lineage>
</organism>
<dbReference type="EMBL" id="PXYT01000051">
    <property type="protein sequence ID" value="PSR25677.1"/>
    <property type="molecule type" value="Genomic_DNA"/>
</dbReference>
<proteinExistence type="predicted"/>
<evidence type="ECO:0000313" key="2">
    <source>
        <dbReference type="Proteomes" id="UP000242699"/>
    </source>
</evidence>
<dbReference type="AlphaFoldDB" id="A0A2T2WTV8"/>
<gene>
    <name evidence="1" type="ORF">C7B43_16295</name>
</gene>
<comment type="caution">
    <text evidence="1">The sequence shown here is derived from an EMBL/GenBank/DDBJ whole genome shotgun (WGS) entry which is preliminary data.</text>
</comment>
<evidence type="ECO:0000313" key="1">
    <source>
        <dbReference type="EMBL" id="PSR25677.1"/>
    </source>
</evidence>
<reference evidence="1 2" key="1">
    <citation type="journal article" date="2014" name="BMC Genomics">
        <title>Comparison of environmental and isolate Sulfobacillus genomes reveals diverse carbon, sulfur, nitrogen, and hydrogen metabolisms.</title>
        <authorList>
            <person name="Justice N.B."/>
            <person name="Norman A."/>
            <person name="Brown C.T."/>
            <person name="Singh A."/>
            <person name="Thomas B.C."/>
            <person name="Banfield J.F."/>
        </authorList>
    </citation>
    <scope>NUCLEOTIDE SEQUENCE [LARGE SCALE GENOMIC DNA]</scope>
    <source>
        <strain evidence="1">AMDSBA1</strain>
    </source>
</reference>
<sequence length="305" mass="35299">MMINPGGKKPLEQAQFLAALYRAVIDAGEKGILPVRQEEWDDIENLSEHPVGHGAYSLWRWILSGYQDYWLLKVVDYRPPIFGRPYQLNPMDYFFTWSRESGIETPDEFLDFLVTKMVDQQLGQKQAANDPAWENEGEFFNPWGDRYPDRPKPPIRSVPVTEDEFLAALYDPLVTFVKAREAFDPLAFVDVEKLHPRHPRWSPGWHWVVAGDKNDWWLEVLDERPPWAHHPYRLDPKGDQAFFAGICGRHDLPSDVTEPGFLNYFCAELSELMGDERFGQEKALTAYRHGATTDNPPWVHTTNGI</sequence>
<accession>A0A2T2WTV8</accession>
<name>A0A2T2WTV8_9FIRM</name>
<protein>
    <submittedName>
        <fullName evidence="1">Uncharacterized protein</fullName>
    </submittedName>
</protein>